<organism evidence="7 8">
    <name type="scientific">Lwoffella lincolnii</name>
    <dbReference type="NCBI Taxonomy" id="90241"/>
    <lineage>
        <taxon>Bacteria</taxon>
        <taxon>Pseudomonadati</taxon>
        <taxon>Pseudomonadota</taxon>
        <taxon>Gammaproteobacteria</taxon>
        <taxon>Moraxellales</taxon>
        <taxon>Moraxellaceae</taxon>
        <taxon>Lwoffella</taxon>
    </lineage>
</organism>
<evidence type="ECO:0000256" key="2">
    <source>
        <dbReference type="ARBA" id="ARBA00022516"/>
    </source>
</evidence>
<dbReference type="STRING" id="90241.B0682_00130"/>
<dbReference type="GO" id="GO:0006654">
    <property type="term" value="P:phosphatidic acid biosynthetic process"/>
    <property type="evidence" value="ECO:0007669"/>
    <property type="project" value="TreeGrafter"/>
</dbReference>
<reference evidence="7 8" key="1">
    <citation type="submission" date="2017-02" db="EMBL/GenBank/DDBJ databases">
        <title>Draft genome sequence of Moraxella lincolnii CCUG 9405T type strain.</title>
        <authorList>
            <person name="Salva-Serra F."/>
            <person name="Engstrom-Jakobsson H."/>
            <person name="Thorell K."/>
            <person name="Jaen-Luchoro D."/>
            <person name="Gonzales-Siles L."/>
            <person name="Karlsson R."/>
            <person name="Yazdan S."/>
            <person name="Boulund F."/>
            <person name="Johnning A."/>
            <person name="Engstrand L."/>
            <person name="Kristiansson E."/>
            <person name="Moore E."/>
        </authorList>
    </citation>
    <scope>NUCLEOTIDE SEQUENCE [LARGE SCALE GENOMIC DNA]</scope>
    <source>
        <strain evidence="7 8">CCUG 9405</strain>
    </source>
</reference>
<keyword evidence="4" id="KW-0443">Lipid metabolism</keyword>
<proteinExistence type="predicted"/>
<keyword evidence="8" id="KW-1185">Reference proteome</keyword>
<evidence type="ECO:0000259" key="6">
    <source>
        <dbReference type="SMART" id="SM00563"/>
    </source>
</evidence>
<dbReference type="SMART" id="SM00563">
    <property type="entry name" value="PlsC"/>
    <property type="match status" value="1"/>
</dbReference>
<dbReference type="GO" id="GO:0003841">
    <property type="term" value="F:1-acylglycerol-3-phosphate O-acyltransferase activity"/>
    <property type="evidence" value="ECO:0007669"/>
    <property type="project" value="TreeGrafter"/>
</dbReference>
<keyword evidence="3 7" id="KW-0808">Transferase</keyword>
<dbReference type="InterPro" id="IPR002123">
    <property type="entry name" value="Plipid/glycerol_acylTrfase"/>
</dbReference>
<evidence type="ECO:0000256" key="5">
    <source>
        <dbReference type="ARBA" id="ARBA00023315"/>
    </source>
</evidence>
<accession>A0A1T0CJZ9</accession>
<comment type="pathway">
    <text evidence="1">Lipid metabolism.</text>
</comment>
<feature type="domain" description="Phospholipid/glycerol acyltransferase" evidence="6">
    <location>
        <begin position="75"/>
        <end position="186"/>
    </location>
</feature>
<keyword evidence="5 7" id="KW-0012">Acyltransferase</keyword>
<keyword evidence="2" id="KW-0444">Lipid biosynthesis</keyword>
<evidence type="ECO:0000313" key="8">
    <source>
        <dbReference type="Proteomes" id="UP000191094"/>
    </source>
</evidence>
<dbReference type="EMBL" id="MUYT01000001">
    <property type="protein sequence ID" value="OOS22682.1"/>
    <property type="molecule type" value="Genomic_DNA"/>
</dbReference>
<protein>
    <submittedName>
        <fullName evidence="7">1-acyl-sn-glycerol-3-phosphate acyltransferase</fullName>
    </submittedName>
</protein>
<dbReference type="PANTHER" id="PTHR10434">
    <property type="entry name" value="1-ACYL-SN-GLYCEROL-3-PHOSPHATE ACYLTRANSFERASE"/>
    <property type="match status" value="1"/>
</dbReference>
<dbReference type="Pfam" id="PF01553">
    <property type="entry name" value="Acyltransferase"/>
    <property type="match status" value="1"/>
</dbReference>
<sequence length="266" mass="29505">MSLQHRIRTQWQRSKKMASVTHAFIGGFKKAHQIGAFKEPPRDILPKYIQVFCRKMCLAFGVQVVTVKPMPATHGLWASNHISWLDIPVAGSVSGAFFLSKAEIAKWPLVGALAKAGGTLFIQRGSGDAGTVAEQIAKFMTQGASVLFFPEATTTNGHKIKRIHGKLLQAAIQTNLPIQPMVICYVDRHGHISTQIPYYGDMTIKDSFMNVLDDNEITAYVLPLEPLYPDGKSQHELTDLLQQRLQEGLSTLQQQVLTVKPTDALW</sequence>
<dbReference type="SUPFAM" id="SSF69593">
    <property type="entry name" value="Glycerol-3-phosphate (1)-acyltransferase"/>
    <property type="match status" value="1"/>
</dbReference>
<dbReference type="PANTHER" id="PTHR10434:SF64">
    <property type="entry name" value="1-ACYL-SN-GLYCEROL-3-PHOSPHATE ACYLTRANSFERASE-RELATED"/>
    <property type="match status" value="1"/>
</dbReference>
<evidence type="ECO:0000256" key="4">
    <source>
        <dbReference type="ARBA" id="ARBA00023098"/>
    </source>
</evidence>
<dbReference type="CDD" id="cd07989">
    <property type="entry name" value="LPLAT_AGPAT-like"/>
    <property type="match status" value="1"/>
</dbReference>
<comment type="caution">
    <text evidence="7">The sequence shown here is derived from an EMBL/GenBank/DDBJ whole genome shotgun (WGS) entry which is preliminary data.</text>
</comment>
<evidence type="ECO:0000313" key="7">
    <source>
        <dbReference type="EMBL" id="OOS22682.1"/>
    </source>
</evidence>
<dbReference type="OrthoDB" id="9806880at2"/>
<evidence type="ECO:0000256" key="1">
    <source>
        <dbReference type="ARBA" id="ARBA00005189"/>
    </source>
</evidence>
<dbReference type="Proteomes" id="UP000191094">
    <property type="component" value="Unassembled WGS sequence"/>
</dbReference>
<dbReference type="RefSeq" id="WP_078306087.1">
    <property type="nucleotide sequence ID" value="NZ_CP147511.1"/>
</dbReference>
<evidence type="ECO:0000256" key="3">
    <source>
        <dbReference type="ARBA" id="ARBA00022679"/>
    </source>
</evidence>
<name>A0A1T0CJZ9_9GAMM</name>
<dbReference type="AlphaFoldDB" id="A0A1T0CJZ9"/>
<gene>
    <name evidence="7" type="ORF">B0682_00130</name>
</gene>